<evidence type="ECO:0000313" key="4">
    <source>
        <dbReference type="RefSeq" id="XP_016928006.2"/>
    </source>
</evidence>
<proteinExistence type="predicted"/>
<dbReference type="InterPro" id="IPR001304">
    <property type="entry name" value="C-type_lectin-like"/>
</dbReference>
<dbReference type="InterPro" id="IPR016187">
    <property type="entry name" value="CTDL_fold"/>
</dbReference>
<feature type="signal peptide" evidence="1">
    <location>
        <begin position="1"/>
        <end position="18"/>
    </location>
</feature>
<name>A0AB39Z3S0_DROSZ</name>
<dbReference type="AlphaFoldDB" id="A0AB39Z3S0"/>
<dbReference type="InterPro" id="IPR016186">
    <property type="entry name" value="C-type_lectin-like/link_sf"/>
</dbReference>
<sequence length="325" mass="36527">MAIHTLLIYNLLMGLTMGSLNCPTGKSNPLQFHLVRQCQRASADDPLALENTSSLQDCVNLAHEMRGLALNYAPGGAKRRKNIYDERSFGKESQKQQHIRSRLSVFEQPGEFFNCHVLQCPQNNTFSGMVNDSRFDYYSLYGRPTVLQNYSCLPEVGLFVVYTQPSAYLNASLTCSNSSEYTGSLAHIASEYRTNSLAQWLLEFNRKTKPQGEETNVFLAYVGLAYNSSTSLSPLDFRNSQQESLQCFLYRAWDAGHPRHGQELTNASCVALTSQGTWQTLNCDRELPFICEIHTARPTSTWEHSDSELDIGPNAVFECKGNDND</sequence>
<reference evidence="4" key="1">
    <citation type="submission" date="2025-08" db="UniProtKB">
        <authorList>
            <consortium name="RefSeq"/>
        </authorList>
    </citation>
    <scope>IDENTIFICATION</scope>
</reference>
<dbReference type="SUPFAM" id="SSF56436">
    <property type="entry name" value="C-type lectin-like"/>
    <property type="match status" value="1"/>
</dbReference>
<dbReference type="CDD" id="cd00037">
    <property type="entry name" value="CLECT"/>
    <property type="match status" value="1"/>
</dbReference>
<evidence type="ECO:0000259" key="2">
    <source>
        <dbReference type="PROSITE" id="PS50041"/>
    </source>
</evidence>
<dbReference type="Gene3D" id="3.10.100.10">
    <property type="entry name" value="Mannose-Binding Protein A, subunit A"/>
    <property type="match status" value="1"/>
</dbReference>
<feature type="domain" description="C-type lectin" evidence="2">
    <location>
        <begin position="159"/>
        <end position="292"/>
    </location>
</feature>
<dbReference type="RefSeq" id="XP_016928006.2">
    <property type="nucleotide sequence ID" value="XM_017072517.4"/>
</dbReference>
<evidence type="ECO:0000313" key="3">
    <source>
        <dbReference type="Proteomes" id="UP001652628"/>
    </source>
</evidence>
<keyword evidence="1" id="KW-0732">Signal</keyword>
<dbReference type="PROSITE" id="PS50041">
    <property type="entry name" value="C_TYPE_LECTIN_2"/>
    <property type="match status" value="1"/>
</dbReference>
<gene>
    <name evidence="4" type="primary">LOC108008638</name>
</gene>
<keyword evidence="3" id="KW-1185">Reference proteome</keyword>
<dbReference type="Pfam" id="PF00059">
    <property type="entry name" value="Lectin_C"/>
    <property type="match status" value="1"/>
</dbReference>
<dbReference type="Proteomes" id="UP001652628">
    <property type="component" value="Chromosome 2R"/>
</dbReference>
<feature type="chain" id="PRO_5046963514" description="C-type lectin domain-containing protein" evidence="1">
    <location>
        <begin position="19"/>
        <end position="325"/>
    </location>
</feature>
<protein>
    <recommendedName>
        <fullName evidence="2">C-type lectin domain-containing protein</fullName>
    </recommendedName>
</protein>
<dbReference type="GeneID" id="108008638"/>
<accession>A0AB39Z3S0</accession>
<organism evidence="3 4">
    <name type="scientific">Drosophila suzukii</name>
    <name type="common">Spotted-wing drosophila fruit fly</name>
    <dbReference type="NCBI Taxonomy" id="28584"/>
    <lineage>
        <taxon>Eukaryota</taxon>
        <taxon>Metazoa</taxon>
        <taxon>Ecdysozoa</taxon>
        <taxon>Arthropoda</taxon>
        <taxon>Hexapoda</taxon>
        <taxon>Insecta</taxon>
        <taxon>Pterygota</taxon>
        <taxon>Neoptera</taxon>
        <taxon>Endopterygota</taxon>
        <taxon>Diptera</taxon>
        <taxon>Brachycera</taxon>
        <taxon>Muscomorpha</taxon>
        <taxon>Ephydroidea</taxon>
        <taxon>Drosophilidae</taxon>
        <taxon>Drosophila</taxon>
        <taxon>Sophophora</taxon>
    </lineage>
</organism>
<evidence type="ECO:0000256" key="1">
    <source>
        <dbReference type="SAM" id="SignalP"/>
    </source>
</evidence>